<sequence length="154" mass="17796">MRRNISLPIAAQSDLNQVIAYELDKYVPLIQEQAYFATQILGKNKENNQIYAELVCLPKAKLDHYYQEFYDWGLILDAICYDYGVEYFKSQAQSKKHNLLPEHLSPKRRNLAKLSTQALTVLFSLSLIVAVVYPLWLQSNRIDALQQQVSEAKT</sequence>
<comment type="caution">
    <text evidence="2">The sequence shown here is derived from an EMBL/GenBank/DDBJ whole genome shotgun (WGS) entry which is preliminary data.</text>
</comment>
<evidence type="ECO:0000313" key="3">
    <source>
        <dbReference type="Proteomes" id="UP000033684"/>
    </source>
</evidence>
<feature type="transmembrane region" description="Helical" evidence="1">
    <location>
        <begin position="118"/>
        <end position="136"/>
    </location>
</feature>
<accession>A0A0F3IIU2</accession>
<keyword evidence="3" id="KW-1185">Reference proteome</keyword>
<dbReference type="RefSeq" id="WP_045779260.1">
    <property type="nucleotide sequence ID" value="NZ_LAJX01000107.1"/>
</dbReference>
<keyword evidence="1" id="KW-1133">Transmembrane helix</keyword>
<dbReference type="OrthoDB" id="5621075at2"/>
<gene>
    <name evidence="2" type="ORF">VZ94_10930</name>
</gene>
<proteinExistence type="predicted"/>
<protein>
    <submittedName>
        <fullName evidence="2">Uncharacterized protein</fullName>
    </submittedName>
</protein>
<evidence type="ECO:0000256" key="1">
    <source>
        <dbReference type="SAM" id="Phobius"/>
    </source>
</evidence>
<dbReference type="Proteomes" id="UP000033684">
    <property type="component" value="Unassembled WGS sequence"/>
</dbReference>
<name>A0A0F3IIU2_9GAMM</name>
<reference evidence="3" key="1">
    <citation type="submission" date="2015-03" db="EMBL/GenBank/DDBJ databases">
        <title>Draft genome sequence of a novel methanotroph (Sn10-6) isolated from flooded ricefield rhizosphere in India.</title>
        <authorList>
            <person name="Pandit P.S."/>
            <person name="Pore S.D."/>
            <person name="Arora P."/>
            <person name="Kapse N.G."/>
            <person name="Dhakephalkar P.K."/>
            <person name="Rahalkar M.C."/>
        </authorList>
    </citation>
    <scope>NUCLEOTIDE SEQUENCE [LARGE SCALE GENOMIC DNA]</scope>
    <source>
        <strain evidence="3">Sn10-6</strain>
    </source>
</reference>
<keyword evidence="1" id="KW-0812">Transmembrane</keyword>
<evidence type="ECO:0000313" key="2">
    <source>
        <dbReference type="EMBL" id="KJV06478.1"/>
    </source>
</evidence>
<dbReference type="EMBL" id="LAJX01000107">
    <property type="protein sequence ID" value="KJV06478.1"/>
    <property type="molecule type" value="Genomic_DNA"/>
</dbReference>
<organism evidence="2 3">
    <name type="scientific">Methylocucumis oryzae</name>
    <dbReference type="NCBI Taxonomy" id="1632867"/>
    <lineage>
        <taxon>Bacteria</taxon>
        <taxon>Pseudomonadati</taxon>
        <taxon>Pseudomonadota</taxon>
        <taxon>Gammaproteobacteria</taxon>
        <taxon>Methylococcales</taxon>
        <taxon>Methylococcaceae</taxon>
        <taxon>Methylocucumis</taxon>
    </lineage>
</organism>
<dbReference type="Gene3D" id="3.30.1490.300">
    <property type="match status" value="1"/>
</dbReference>
<dbReference type="AlphaFoldDB" id="A0A0F3IIU2"/>
<keyword evidence="1" id="KW-0472">Membrane</keyword>
<reference evidence="2 3" key="2">
    <citation type="journal article" date="2016" name="Microb. Ecol.">
        <title>Genome Characteristics of a Novel Type I Methanotroph (Sn10-6) Isolated from a Flooded Indian Rice Field.</title>
        <authorList>
            <person name="Rahalkar M.C."/>
            <person name="Pandit P.S."/>
            <person name="Dhakephalkar P.K."/>
            <person name="Pore S."/>
            <person name="Arora P."/>
            <person name="Kapse N."/>
        </authorList>
    </citation>
    <scope>NUCLEOTIDE SEQUENCE [LARGE SCALE GENOMIC DNA]</scope>
    <source>
        <strain evidence="2 3">Sn10-6</strain>
    </source>
</reference>